<dbReference type="Proteomes" id="UP001153712">
    <property type="component" value="Chromosome 12"/>
</dbReference>
<dbReference type="AlphaFoldDB" id="A0A9N9TJM6"/>
<keyword evidence="3" id="KW-1185">Reference proteome</keyword>
<evidence type="ECO:0000313" key="3">
    <source>
        <dbReference type="Proteomes" id="UP001153712"/>
    </source>
</evidence>
<protein>
    <recommendedName>
        <fullName evidence="4">VWFC domain-containing protein</fullName>
    </recommendedName>
</protein>
<dbReference type="EMBL" id="OU900105">
    <property type="protein sequence ID" value="CAG9856717.1"/>
    <property type="molecule type" value="Genomic_DNA"/>
</dbReference>
<dbReference type="OrthoDB" id="365605at2759"/>
<sequence>MNRIGFVIAAILAIFVAFSWADKDEVNCDFHAHLVYEDLGCEAVRAPGSACPVQYKCNFVAKNDTCTFRGRHVPVGESLTEDETYAACTVGCRCTSTNKFTCAILDCPEWLGVPVKFGCYRKYEVGQCCSAGQNCPTESTPPFECKVDGGIHVEGERYYPKDTCLECVCEKGFEGKHVAPFCKKHVCAAQVRHTQDVLNHCAPYYGGTIASKTALCCPDEWICPSEDDKVVPPNPDVDANSDLTCTFGTKSLKLGERIQTSFKRFYDQKTQHAECECKVPPLLICRDVPAVQANTTADAKMD</sequence>
<organism evidence="2 3">
    <name type="scientific">Phyllotreta striolata</name>
    <name type="common">Striped flea beetle</name>
    <name type="synonym">Crioceris striolata</name>
    <dbReference type="NCBI Taxonomy" id="444603"/>
    <lineage>
        <taxon>Eukaryota</taxon>
        <taxon>Metazoa</taxon>
        <taxon>Ecdysozoa</taxon>
        <taxon>Arthropoda</taxon>
        <taxon>Hexapoda</taxon>
        <taxon>Insecta</taxon>
        <taxon>Pterygota</taxon>
        <taxon>Neoptera</taxon>
        <taxon>Endopterygota</taxon>
        <taxon>Coleoptera</taxon>
        <taxon>Polyphaga</taxon>
        <taxon>Cucujiformia</taxon>
        <taxon>Chrysomeloidea</taxon>
        <taxon>Chrysomelidae</taxon>
        <taxon>Galerucinae</taxon>
        <taxon>Alticini</taxon>
        <taxon>Phyllotreta</taxon>
    </lineage>
</organism>
<evidence type="ECO:0008006" key="4">
    <source>
        <dbReference type="Google" id="ProtNLM"/>
    </source>
</evidence>
<feature type="chain" id="PRO_5040457188" description="VWFC domain-containing protein" evidence="1">
    <location>
        <begin position="22"/>
        <end position="302"/>
    </location>
</feature>
<evidence type="ECO:0000313" key="2">
    <source>
        <dbReference type="EMBL" id="CAG9856717.1"/>
    </source>
</evidence>
<name>A0A9N9TJM6_PHYSR</name>
<reference evidence="2" key="1">
    <citation type="submission" date="2022-01" db="EMBL/GenBank/DDBJ databases">
        <authorList>
            <person name="King R."/>
        </authorList>
    </citation>
    <scope>NUCLEOTIDE SEQUENCE</scope>
</reference>
<accession>A0A9N9TJM6</accession>
<keyword evidence="1" id="KW-0732">Signal</keyword>
<feature type="signal peptide" evidence="1">
    <location>
        <begin position="1"/>
        <end position="21"/>
    </location>
</feature>
<evidence type="ECO:0000256" key="1">
    <source>
        <dbReference type="SAM" id="SignalP"/>
    </source>
</evidence>
<gene>
    <name evidence="2" type="ORF">PHYEVI_LOCUS3135</name>
</gene>
<proteinExistence type="predicted"/>